<keyword evidence="1" id="KW-0238">DNA-binding</keyword>
<dbReference type="Pfam" id="PF13127">
    <property type="entry name" value="DUF3955"/>
    <property type="match status" value="1"/>
</dbReference>
<evidence type="ECO:0000313" key="4">
    <source>
        <dbReference type="EMBL" id="MST61261.1"/>
    </source>
</evidence>
<dbReference type="GO" id="GO:0003677">
    <property type="term" value="F:DNA binding"/>
    <property type="evidence" value="ECO:0007669"/>
    <property type="project" value="UniProtKB-KW"/>
</dbReference>
<gene>
    <name evidence="4" type="ORF">FYJ69_10265</name>
</gene>
<accession>A0A6N7WZ51</accession>
<keyword evidence="2" id="KW-1133">Transmembrane helix</keyword>
<dbReference type="RefSeq" id="WP_154542354.1">
    <property type="nucleotide sequence ID" value="NZ_JAQYHA010000017.1"/>
</dbReference>
<reference evidence="4 5" key="1">
    <citation type="submission" date="2019-08" db="EMBL/GenBank/DDBJ databases">
        <title>In-depth cultivation of the pig gut microbiome towards novel bacterial diversity and tailored functional studies.</title>
        <authorList>
            <person name="Wylensek D."/>
            <person name="Hitch T.C.A."/>
            <person name="Clavel T."/>
        </authorList>
    </citation>
    <scope>NUCLEOTIDE SEQUENCE [LARGE SCALE GENOMIC DNA]</scope>
    <source>
        <strain evidence="4 5">WB01_CNA04</strain>
    </source>
</reference>
<dbReference type="Proteomes" id="UP000434342">
    <property type="component" value="Unassembled WGS sequence"/>
</dbReference>
<dbReference type="InterPro" id="IPR010982">
    <property type="entry name" value="Lambda_DNA-bd_dom_sf"/>
</dbReference>
<feature type="transmembrane region" description="Helical" evidence="2">
    <location>
        <begin position="114"/>
        <end position="134"/>
    </location>
</feature>
<dbReference type="PANTHER" id="PTHR46558">
    <property type="entry name" value="TRACRIPTIONAL REGULATORY PROTEIN-RELATED-RELATED"/>
    <property type="match status" value="1"/>
</dbReference>
<comment type="caution">
    <text evidence="4">The sequence shown here is derived from an EMBL/GenBank/DDBJ whole genome shotgun (WGS) entry which is preliminary data.</text>
</comment>
<evidence type="ECO:0000256" key="1">
    <source>
        <dbReference type="ARBA" id="ARBA00023125"/>
    </source>
</evidence>
<keyword evidence="2" id="KW-0472">Membrane</keyword>
<dbReference type="EMBL" id="VUND01000003">
    <property type="protein sequence ID" value="MST61261.1"/>
    <property type="molecule type" value="Genomic_DNA"/>
</dbReference>
<sequence length="184" mass="20245">MDFGDQVRDLRRREGLTQEQLAQRLMVTRQAVSNWERGSNLPDIETLMRIATTFDVSLDRLILGREGNGRMDEKIKTNGAQDARDARDGAESGKLAEKLIRDGSEGRRARTNMATAAIGCALMVMGALCVFVKANSVEYVDAAGVLHENFFLVPMAWAFFLAGLLTVVAAGVSRLARASRERRG</sequence>
<feature type="domain" description="HTH cro/C1-type" evidence="3">
    <location>
        <begin position="7"/>
        <end position="61"/>
    </location>
</feature>
<evidence type="ECO:0000259" key="3">
    <source>
        <dbReference type="PROSITE" id="PS50943"/>
    </source>
</evidence>
<evidence type="ECO:0000313" key="5">
    <source>
        <dbReference type="Proteomes" id="UP000434342"/>
    </source>
</evidence>
<keyword evidence="2" id="KW-0812">Transmembrane</keyword>
<proteinExistence type="predicted"/>
<dbReference type="PROSITE" id="PS50943">
    <property type="entry name" value="HTH_CROC1"/>
    <property type="match status" value="1"/>
</dbReference>
<name>A0A6N7WZ51_9ACTN</name>
<organism evidence="4 5">
    <name type="scientific">Parafannyhessea umbonata</name>
    <dbReference type="NCBI Taxonomy" id="604330"/>
    <lineage>
        <taxon>Bacteria</taxon>
        <taxon>Bacillati</taxon>
        <taxon>Actinomycetota</taxon>
        <taxon>Coriobacteriia</taxon>
        <taxon>Coriobacteriales</taxon>
        <taxon>Atopobiaceae</taxon>
        <taxon>Parafannyhessea</taxon>
    </lineage>
</organism>
<dbReference type="AlphaFoldDB" id="A0A6N7WZ51"/>
<feature type="transmembrane region" description="Helical" evidence="2">
    <location>
        <begin position="154"/>
        <end position="176"/>
    </location>
</feature>
<dbReference type="SUPFAM" id="SSF47413">
    <property type="entry name" value="lambda repressor-like DNA-binding domains"/>
    <property type="match status" value="1"/>
</dbReference>
<dbReference type="Gene3D" id="1.10.260.40">
    <property type="entry name" value="lambda repressor-like DNA-binding domains"/>
    <property type="match status" value="1"/>
</dbReference>
<evidence type="ECO:0000256" key="2">
    <source>
        <dbReference type="SAM" id="Phobius"/>
    </source>
</evidence>
<dbReference type="InterPro" id="IPR001387">
    <property type="entry name" value="Cro/C1-type_HTH"/>
</dbReference>
<dbReference type="CDD" id="cd00093">
    <property type="entry name" value="HTH_XRE"/>
    <property type="match status" value="1"/>
</dbReference>
<dbReference type="SMART" id="SM00530">
    <property type="entry name" value="HTH_XRE"/>
    <property type="match status" value="1"/>
</dbReference>
<protein>
    <submittedName>
        <fullName evidence="4">Helix-turn-helix domain-containing protein</fullName>
    </submittedName>
</protein>
<dbReference type="PANTHER" id="PTHR46558:SF11">
    <property type="entry name" value="HTH-TYPE TRANSCRIPTIONAL REGULATOR XRE"/>
    <property type="match status" value="1"/>
</dbReference>
<dbReference type="InterPro" id="IPR025016">
    <property type="entry name" value="DUF3955"/>
</dbReference>
<dbReference type="Pfam" id="PF01381">
    <property type="entry name" value="HTH_3"/>
    <property type="match status" value="1"/>
</dbReference>